<dbReference type="GO" id="GO:0016740">
    <property type="term" value="F:transferase activity"/>
    <property type="evidence" value="ECO:0007669"/>
    <property type="project" value="UniProtKB-KW"/>
</dbReference>
<evidence type="ECO:0000256" key="8">
    <source>
        <dbReference type="SAM" id="Phobius"/>
    </source>
</evidence>
<dbReference type="Pfam" id="PF07779">
    <property type="entry name" value="Cas1_AcylT"/>
    <property type="match status" value="1"/>
</dbReference>
<feature type="transmembrane region" description="Helical" evidence="8">
    <location>
        <begin position="436"/>
        <end position="455"/>
    </location>
</feature>
<proteinExistence type="inferred from homology"/>
<evidence type="ECO:0000313" key="10">
    <source>
        <dbReference type="EMBL" id="KAJ7783700.1"/>
    </source>
</evidence>
<keyword evidence="3" id="KW-0808">Transferase</keyword>
<dbReference type="EMBL" id="JARJLG010000002">
    <property type="protein sequence ID" value="KAJ7783700.1"/>
    <property type="molecule type" value="Genomic_DNA"/>
</dbReference>
<dbReference type="GO" id="GO:0016020">
    <property type="term" value="C:membrane"/>
    <property type="evidence" value="ECO:0007669"/>
    <property type="project" value="UniProtKB-SubCell"/>
</dbReference>
<feature type="domain" description="Cas1p 10 TM acyl transferase" evidence="9">
    <location>
        <begin position="301"/>
        <end position="726"/>
    </location>
</feature>
<evidence type="ECO:0000313" key="11">
    <source>
        <dbReference type="Proteomes" id="UP001215280"/>
    </source>
</evidence>
<keyword evidence="5 8" id="KW-1133">Transmembrane helix</keyword>
<sequence>MHLAGRSGIFACVLSVLAVLTRYALFDRFDPFRCGALMHQGTWLDRSLMQWQPHGCMLHHYTPNDGATCLESRELSFIGDSVTRSLFFQFGQLLDPSLPGPPLGADNKHQDQSLQTASGTRLLFFWDPFLNGSSVQNIITLPSNESPQKPALLVIGAGLWYLRYSDRSGGLAAYESRIEFILKSFIRHRSQPAADEIIILPVEEIIPSKLSYDRAISMHYSDVDAMNSDLIHRINPATVKYLNLFTSIPPPAPVHLPLVFNQMLDPADTEDGLHFSDSVVRAQANILLNLRCNDHLPKTPPMDKTCCRRYPWPGAVQLMILTAAILWGPYAMYASRLSTTGQWVFQGSQRSALVISVSIALIYSADRTALWLKEKKSYSPLTFAGLCLVLLAVGLGTVKRGDKDLGFLNREQTDEWKGWMQGSASRISGIYNPIRVLVAAYLFMTGYGHTSFYLLKADYGFTRVARVLIRTNLFTLLLTYTMGTDWLFYYFSPLVSLWFCIIHATMAIGSRLNDRTPVLLCKILCSAGLVSWFMTQSWPLETIFRFLRQFLGINWSAREWGFRVNLDLYIVYIGQLTALAVIKIREDRLTEHRYWSLLTRLGIAVSAGVLLWFFSFELMQESKFTYNTWHPWISWLPVLAFVILRNANATLRSASSQAFAFIGTCSLETFIIQYHFFLAADTKGVLVIIPGIAWRPLNFVVTSTAFVYVSHLVAEAITDVTKRACETPEALPNPVTVPQEHPAPLALQDELQKTELGKEERGAIWQAAEILHTRLGGLKGRLAFVAMLMWIANLAW</sequence>
<dbReference type="Proteomes" id="UP001215280">
    <property type="component" value="Unassembled WGS sequence"/>
</dbReference>
<dbReference type="PANTHER" id="PTHR13533:SF1">
    <property type="entry name" value="N-ACETYLNEURAMINATE 9-O-ACETYLTRANSFERASE"/>
    <property type="match status" value="1"/>
</dbReference>
<dbReference type="GO" id="GO:0005975">
    <property type="term" value="P:carbohydrate metabolic process"/>
    <property type="evidence" value="ECO:0007669"/>
    <property type="project" value="UniProtKB-ARBA"/>
</dbReference>
<protein>
    <submittedName>
        <fullName evidence="10">O-acetyltransferase</fullName>
    </submittedName>
</protein>
<feature type="transmembrane region" description="Helical" evidence="8">
    <location>
        <begin position="378"/>
        <end position="398"/>
    </location>
</feature>
<dbReference type="GO" id="GO:0005794">
    <property type="term" value="C:Golgi apparatus"/>
    <property type="evidence" value="ECO:0007669"/>
    <property type="project" value="UniProtKB-ARBA"/>
</dbReference>
<evidence type="ECO:0000256" key="2">
    <source>
        <dbReference type="ARBA" id="ARBA00010666"/>
    </source>
</evidence>
<evidence type="ECO:0000256" key="4">
    <source>
        <dbReference type="ARBA" id="ARBA00022692"/>
    </source>
</evidence>
<comment type="caution">
    <text evidence="10">The sequence shown here is derived from an EMBL/GenBank/DDBJ whole genome shotgun (WGS) entry which is preliminary data.</text>
</comment>
<feature type="transmembrane region" description="Helical" evidence="8">
    <location>
        <begin position="519"/>
        <end position="540"/>
    </location>
</feature>
<evidence type="ECO:0000256" key="1">
    <source>
        <dbReference type="ARBA" id="ARBA00004141"/>
    </source>
</evidence>
<evidence type="ECO:0000256" key="5">
    <source>
        <dbReference type="ARBA" id="ARBA00022989"/>
    </source>
</evidence>
<evidence type="ECO:0000256" key="7">
    <source>
        <dbReference type="ARBA" id="ARBA00023180"/>
    </source>
</evidence>
<name>A0AAD7KE38_9AGAR</name>
<dbReference type="InterPro" id="IPR012419">
    <property type="entry name" value="Cas1_AcylTrans_dom"/>
</dbReference>
<organism evidence="10 11">
    <name type="scientific">Mycena maculata</name>
    <dbReference type="NCBI Taxonomy" id="230809"/>
    <lineage>
        <taxon>Eukaryota</taxon>
        <taxon>Fungi</taxon>
        <taxon>Dikarya</taxon>
        <taxon>Basidiomycota</taxon>
        <taxon>Agaricomycotina</taxon>
        <taxon>Agaricomycetes</taxon>
        <taxon>Agaricomycetidae</taxon>
        <taxon>Agaricales</taxon>
        <taxon>Marasmiineae</taxon>
        <taxon>Mycenaceae</taxon>
        <taxon>Mycena</taxon>
    </lineage>
</organism>
<feature type="transmembrane region" description="Helical" evidence="8">
    <location>
        <begin position="692"/>
        <end position="714"/>
    </location>
</feature>
<keyword evidence="4 8" id="KW-0812">Transmembrane</keyword>
<evidence type="ECO:0000256" key="6">
    <source>
        <dbReference type="ARBA" id="ARBA00023136"/>
    </source>
</evidence>
<keyword evidence="11" id="KW-1185">Reference proteome</keyword>
<feature type="transmembrane region" description="Helical" evidence="8">
    <location>
        <begin position="487"/>
        <end position="507"/>
    </location>
</feature>
<keyword evidence="7" id="KW-0325">Glycoprotein</keyword>
<feature type="transmembrane region" description="Helical" evidence="8">
    <location>
        <begin position="594"/>
        <end position="614"/>
    </location>
</feature>
<comment type="subcellular location">
    <subcellularLocation>
        <location evidence="1">Membrane</location>
        <topology evidence="1">Multi-pass membrane protein</topology>
    </subcellularLocation>
</comment>
<feature type="transmembrane region" description="Helical" evidence="8">
    <location>
        <begin position="629"/>
        <end position="647"/>
    </location>
</feature>
<feature type="transmembrane region" description="Helical" evidence="8">
    <location>
        <begin position="659"/>
        <end position="680"/>
    </location>
</feature>
<feature type="transmembrane region" description="Helical" evidence="8">
    <location>
        <begin position="310"/>
        <end position="331"/>
    </location>
</feature>
<evidence type="ECO:0000259" key="9">
    <source>
        <dbReference type="Pfam" id="PF07779"/>
    </source>
</evidence>
<comment type="similarity">
    <text evidence="2">Belongs to the PC-esterase family. CASD1 subfamily.</text>
</comment>
<dbReference type="PANTHER" id="PTHR13533">
    <property type="entry name" value="N-ACETYLNEURAMINATE 9-O-ACETYLTRANSFERASE"/>
    <property type="match status" value="1"/>
</dbReference>
<accession>A0AAD7KE38</accession>
<keyword evidence="6 8" id="KW-0472">Membrane</keyword>
<reference evidence="10" key="1">
    <citation type="submission" date="2023-03" db="EMBL/GenBank/DDBJ databases">
        <title>Massive genome expansion in bonnet fungi (Mycena s.s.) driven by repeated elements and novel gene families across ecological guilds.</title>
        <authorList>
            <consortium name="Lawrence Berkeley National Laboratory"/>
            <person name="Harder C.B."/>
            <person name="Miyauchi S."/>
            <person name="Viragh M."/>
            <person name="Kuo A."/>
            <person name="Thoen E."/>
            <person name="Andreopoulos B."/>
            <person name="Lu D."/>
            <person name="Skrede I."/>
            <person name="Drula E."/>
            <person name="Henrissat B."/>
            <person name="Morin E."/>
            <person name="Kohler A."/>
            <person name="Barry K."/>
            <person name="LaButti K."/>
            <person name="Morin E."/>
            <person name="Salamov A."/>
            <person name="Lipzen A."/>
            <person name="Mereny Z."/>
            <person name="Hegedus B."/>
            <person name="Baldrian P."/>
            <person name="Stursova M."/>
            <person name="Weitz H."/>
            <person name="Taylor A."/>
            <person name="Grigoriev I.V."/>
            <person name="Nagy L.G."/>
            <person name="Martin F."/>
            <person name="Kauserud H."/>
        </authorList>
    </citation>
    <scope>NUCLEOTIDE SEQUENCE</scope>
    <source>
        <strain evidence="10">CBHHK188m</strain>
    </source>
</reference>
<feature type="transmembrane region" description="Helical" evidence="8">
    <location>
        <begin position="352"/>
        <end position="372"/>
    </location>
</feature>
<dbReference type="AlphaFoldDB" id="A0AAD7KE38"/>
<evidence type="ECO:0000256" key="3">
    <source>
        <dbReference type="ARBA" id="ARBA00022679"/>
    </source>
</evidence>
<gene>
    <name evidence="10" type="ORF">DFH07DRAFT_726758</name>
</gene>
<feature type="transmembrane region" description="Helical" evidence="8">
    <location>
        <begin position="560"/>
        <end position="582"/>
    </location>
</feature>